<protein>
    <recommendedName>
        <fullName evidence="3">HNH nuclease domain-containing protein</fullName>
    </recommendedName>
</protein>
<dbReference type="AlphaFoldDB" id="N1PTG3"/>
<proteinExistence type="predicted"/>
<dbReference type="OrthoDB" id="5386595at2759"/>
<reference evidence="1 2" key="2">
    <citation type="journal article" date="2012" name="PLoS Pathog.">
        <title>Diverse lifestyles and strategies of plant pathogenesis encoded in the genomes of eighteen Dothideomycetes fungi.</title>
        <authorList>
            <person name="Ohm R.A."/>
            <person name="Feau N."/>
            <person name="Henrissat B."/>
            <person name="Schoch C.L."/>
            <person name="Horwitz B.A."/>
            <person name="Barry K.W."/>
            <person name="Condon B.J."/>
            <person name="Copeland A.C."/>
            <person name="Dhillon B."/>
            <person name="Glaser F."/>
            <person name="Hesse C.N."/>
            <person name="Kosti I."/>
            <person name="LaButti K."/>
            <person name="Lindquist E.A."/>
            <person name="Lucas S."/>
            <person name="Salamov A.A."/>
            <person name="Bradshaw R.E."/>
            <person name="Ciuffetti L."/>
            <person name="Hamelin R.C."/>
            <person name="Kema G.H.J."/>
            <person name="Lawrence C."/>
            <person name="Scott J.A."/>
            <person name="Spatafora J.W."/>
            <person name="Turgeon B.G."/>
            <person name="de Wit P.J.G.M."/>
            <person name="Zhong S."/>
            <person name="Goodwin S.B."/>
            <person name="Grigoriev I.V."/>
        </authorList>
    </citation>
    <scope>NUCLEOTIDE SEQUENCE [LARGE SCALE GENOMIC DNA]</scope>
    <source>
        <strain evidence="2">NZE10 / CBS 128990</strain>
    </source>
</reference>
<evidence type="ECO:0008006" key="3">
    <source>
        <dbReference type="Google" id="ProtNLM"/>
    </source>
</evidence>
<name>N1PTG3_DOTSN</name>
<keyword evidence="2" id="KW-1185">Reference proteome</keyword>
<evidence type="ECO:0000313" key="2">
    <source>
        <dbReference type="Proteomes" id="UP000016933"/>
    </source>
</evidence>
<evidence type="ECO:0000313" key="1">
    <source>
        <dbReference type="EMBL" id="EME46662.1"/>
    </source>
</evidence>
<organism evidence="1 2">
    <name type="scientific">Dothistroma septosporum (strain NZE10 / CBS 128990)</name>
    <name type="common">Red band needle blight fungus</name>
    <name type="synonym">Mycosphaerella pini</name>
    <dbReference type="NCBI Taxonomy" id="675120"/>
    <lineage>
        <taxon>Eukaryota</taxon>
        <taxon>Fungi</taxon>
        <taxon>Dikarya</taxon>
        <taxon>Ascomycota</taxon>
        <taxon>Pezizomycotina</taxon>
        <taxon>Dothideomycetes</taxon>
        <taxon>Dothideomycetidae</taxon>
        <taxon>Mycosphaerellales</taxon>
        <taxon>Mycosphaerellaceae</taxon>
        <taxon>Dothistroma</taxon>
    </lineage>
</organism>
<sequence length="456" mass="52570">MYGVVPSTHGPYMRSSEATGYGTGVTFDSLRRMYLAASNSTKLVLSTDSIPDHQEAVRQYGEDVRQSLWPIKDWLNALMRLLLADQAACCNMTDGKRLERQVRGVQEYIHAIEIELLELQLGYQIMRWRLEHETQAYLERVKYWASQNLIRATTRRLAVQAMDSNVNILNDDTLQTFPVPRSDVDDRHQTREMLKTYDVVRRQQSWCSVTKRFWSRREHKKVHIVPVVYGAVDVARLFGEQESKGVEIIYDPLNTLPLMGMIAEWLEEFKMTIVPSRHNSGLGVWGYRLVILDWVIADTVIMHKAGAVITGDLHKKELRFRNTKRPKMRCLAAHWLMALDLRTYTKRERYRLDGRAAGIASDLRLPWQHLWTPWEPCLDVGVLRAWAELACLVGPDEPPPEWMTRIGTTYTCVTADTAKDSASELRRRALMHAAVPEDDYMLLTEHEEEGDGDADI</sequence>
<gene>
    <name evidence="1" type="ORF">DOTSEDRAFT_33237</name>
</gene>
<accession>N1PTG3</accession>
<reference evidence="2" key="1">
    <citation type="journal article" date="2012" name="PLoS Genet.">
        <title>The genomes of the fungal plant pathogens Cladosporium fulvum and Dothistroma septosporum reveal adaptation to different hosts and lifestyles but also signatures of common ancestry.</title>
        <authorList>
            <person name="de Wit P.J.G.M."/>
            <person name="van der Burgt A."/>
            <person name="Oekmen B."/>
            <person name="Stergiopoulos I."/>
            <person name="Abd-Elsalam K.A."/>
            <person name="Aerts A.L."/>
            <person name="Bahkali A.H."/>
            <person name="Beenen H.G."/>
            <person name="Chettri P."/>
            <person name="Cox M.P."/>
            <person name="Datema E."/>
            <person name="de Vries R.P."/>
            <person name="Dhillon B."/>
            <person name="Ganley A.R."/>
            <person name="Griffiths S.A."/>
            <person name="Guo Y."/>
            <person name="Hamelin R.C."/>
            <person name="Henrissat B."/>
            <person name="Kabir M.S."/>
            <person name="Jashni M.K."/>
            <person name="Kema G."/>
            <person name="Klaubauf S."/>
            <person name="Lapidus A."/>
            <person name="Levasseur A."/>
            <person name="Lindquist E."/>
            <person name="Mehrabi R."/>
            <person name="Ohm R.A."/>
            <person name="Owen T.J."/>
            <person name="Salamov A."/>
            <person name="Schwelm A."/>
            <person name="Schijlen E."/>
            <person name="Sun H."/>
            <person name="van den Burg H.A."/>
            <person name="van Ham R.C.H.J."/>
            <person name="Zhang S."/>
            <person name="Goodwin S.B."/>
            <person name="Grigoriev I.V."/>
            <person name="Collemare J."/>
            <person name="Bradshaw R.E."/>
        </authorList>
    </citation>
    <scope>NUCLEOTIDE SEQUENCE [LARGE SCALE GENOMIC DNA]</scope>
    <source>
        <strain evidence="2">NZE10 / CBS 128990</strain>
    </source>
</reference>
<dbReference type="EMBL" id="KB446537">
    <property type="protein sequence ID" value="EME46662.1"/>
    <property type="molecule type" value="Genomic_DNA"/>
</dbReference>
<dbReference type="Proteomes" id="UP000016933">
    <property type="component" value="Unassembled WGS sequence"/>
</dbReference>
<dbReference type="HOGENOM" id="CLU_599947_0_0_1"/>